<dbReference type="InterPro" id="IPR016195">
    <property type="entry name" value="Pol/histidinol_Pase-like"/>
</dbReference>
<organism evidence="2 3">
    <name type="scientific">Labilibaculum filiforme</name>
    <dbReference type="NCBI Taxonomy" id="1940526"/>
    <lineage>
        <taxon>Bacteria</taxon>
        <taxon>Pseudomonadati</taxon>
        <taxon>Bacteroidota</taxon>
        <taxon>Bacteroidia</taxon>
        <taxon>Marinilabiliales</taxon>
        <taxon>Marinifilaceae</taxon>
        <taxon>Labilibaculum</taxon>
    </lineage>
</organism>
<dbReference type="CDD" id="cd07432">
    <property type="entry name" value="PHP_HisPPase"/>
    <property type="match status" value="1"/>
</dbReference>
<dbReference type="EMBL" id="MVDD01000002">
    <property type="protein sequence ID" value="PKQ64970.1"/>
    <property type="molecule type" value="Genomic_DNA"/>
</dbReference>
<dbReference type="AlphaFoldDB" id="A0A2N3I3S4"/>
<keyword evidence="3" id="KW-1185">Reference proteome</keyword>
<dbReference type="InterPro" id="IPR003141">
    <property type="entry name" value="Pol/His_phosphatase_N"/>
</dbReference>
<evidence type="ECO:0000259" key="1">
    <source>
        <dbReference type="SMART" id="SM00481"/>
    </source>
</evidence>
<evidence type="ECO:0000313" key="3">
    <source>
        <dbReference type="Proteomes" id="UP000233535"/>
    </source>
</evidence>
<comment type="caution">
    <text evidence="2">The sequence shown here is derived from an EMBL/GenBank/DDBJ whole genome shotgun (WGS) entry which is preliminary data.</text>
</comment>
<dbReference type="SMART" id="SM00481">
    <property type="entry name" value="POLIIIAc"/>
    <property type="match status" value="1"/>
</dbReference>
<evidence type="ECO:0000313" key="2">
    <source>
        <dbReference type="EMBL" id="PKQ64970.1"/>
    </source>
</evidence>
<dbReference type="RefSeq" id="WP_101260073.1">
    <property type="nucleotide sequence ID" value="NZ_MVDD01000002.1"/>
</dbReference>
<name>A0A2N3I3S4_9BACT</name>
<dbReference type="Gene3D" id="3.20.20.140">
    <property type="entry name" value="Metal-dependent hydrolases"/>
    <property type="match status" value="1"/>
</dbReference>
<dbReference type="OrthoDB" id="9791620at2"/>
<dbReference type="Pfam" id="PF13263">
    <property type="entry name" value="PHP_C"/>
    <property type="match status" value="1"/>
</dbReference>
<dbReference type="SUPFAM" id="SSF89550">
    <property type="entry name" value="PHP domain-like"/>
    <property type="match status" value="1"/>
</dbReference>
<dbReference type="GO" id="GO:0003824">
    <property type="term" value="F:catalytic activity"/>
    <property type="evidence" value="ECO:0007669"/>
    <property type="project" value="InterPro"/>
</dbReference>
<sequence>MKVFRADLHTHTVLSPCGDLEMSPVNIVRAAKERGLDILGISDHNSTLHATLIKQLAQKEGIMVLMGAEVTTKEEVHCLCFFETEDLLSEFQIYLDRYLPKIPNDTKYFGYQVVVNEEEEIVQEIDNLLISGLSQGINEIEQKVHELKGLFIPAHINKTQNSIISQLGFLPTDLNVDALEISMHITKEEFLSKNKYLKGYTFIQSSDAHYIENIGNVCTKFTMKEASFSEIKKALKGEDGRIVELEERLK</sequence>
<dbReference type="PANTHER" id="PTHR40084">
    <property type="entry name" value="PHOSPHOHYDROLASE, PHP FAMILY"/>
    <property type="match status" value="1"/>
</dbReference>
<protein>
    <submittedName>
        <fullName evidence="2">Histidinol-phosphatase</fullName>
    </submittedName>
</protein>
<dbReference type="PANTHER" id="PTHR40084:SF1">
    <property type="entry name" value="PHOSPHOTRANSFERASE"/>
    <property type="match status" value="1"/>
</dbReference>
<accession>A0A2N3I3S4</accession>
<reference evidence="2 3" key="1">
    <citation type="journal article" date="2017" name="Front. Microbiol.">
        <title>Labilibaculum manganireducens gen. nov., sp. nov. and Labilibaculum filiforme sp. nov., Novel Bacteroidetes Isolated from Subsurface Sediments of the Baltic Sea.</title>
        <authorList>
            <person name="Vandieken V."/>
            <person name="Marshall I.P."/>
            <person name="Niemann H."/>
            <person name="Engelen B."/>
            <person name="Cypionka H."/>
        </authorList>
    </citation>
    <scope>NUCLEOTIDE SEQUENCE [LARGE SCALE GENOMIC DNA]</scope>
    <source>
        <strain evidence="2 3">59.16B</strain>
    </source>
</reference>
<feature type="domain" description="Polymerase/histidinol phosphatase N-terminal" evidence="1">
    <location>
        <begin position="6"/>
        <end position="74"/>
    </location>
</feature>
<proteinExistence type="predicted"/>
<dbReference type="Pfam" id="PF02811">
    <property type="entry name" value="PHP"/>
    <property type="match status" value="1"/>
</dbReference>
<gene>
    <name evidence="2" type="ORF">BZG02_03740</name>
</gene>
<dbReference type="InterPro" id="IPR004013">
    <property type="entry name" value="PHP_dom"/>
</dbReference>
<dbReference type="Proteomes" id="UP000233535">
    <property type="component" value="Unassembled WGS sequence"/>
</dbReference>